<protein>
    <recommendedName>
        <fullName evidence="11 12">Replicative DNA helicase</fullName>
        <ecNumber evidence="11 12">5.6.2.3</ecNumber>
    </recommendedName>
</protein>
<dbReference type="EC" id="5.6.2.3" evidence="11 12"/>
<dbReference type="GO" id="GO:1990077">
    <property type="term" value="C:primosome complex"/>
    <property type="evidence" value="ECO:0007669"/>
    <property type="project" value="UniProtKB-UniRule"/>
</dbReference>
<sequence>MNTPIHNLQIEQVVLAALMTVANSYTQVENLLTEEDFHATRHKLIFQAIVDLDSKNSPYDAVLVNQWLEMRNFAEAAGGEQYIMEILSDAPSSFYNLVSYAEKLKDLTTCRKVEAEAQKIIQNARSLTVSRGDLVLNAQTAFSEINTEQSTENLFHIHEAANNTFIEVHHKLEALAKGVTPIKGIQTGIHDLDQKLGDIEPGCLMVIAARPAMGKTTMLQVIASNVAIFQQKPVLIMSGEMPKEQIAMRMCCAAAPADISKVRNAPHTLPKEEFSAYTQAVTMLQNVPMQINDTSRPSIANIRESMRKMKHKYGSIGAVFIDYLQIMKTSKSFAREDLKIAYFTGELKAMAKEFDCVIVLLSQLNRELEKRPNKRPVMSDLRESGAIEQDADQILFLYRDEVYHKESKFQGIAEAILGKNRHGEIGTSFMHSQLKYCQFSNLDSQAIEQLQSAGGGV</sequence>
<evidence type="ECO:0000256" key="7">
    <source>
        <dbReference type="ARBA" id="ARBA00022840"/>
    </source>
</evidence>
<dbReference type="CDD" id="cd00984">
    <property type="entry name" value="DnaB_C"/>
    <property type="match status" value="1"/>
</dbReference>
<evidence type="ECO:0000256" key="12">
    <source>
        <dbReference type="RuleBase" id="RU362085"/>
    </source>
</evidence>
<keyword evidence="7 12" id="KW-0067">ATP-binding</keyword>
<dbReference type="PANTHER" id="PTHR30153">
    <property type="entry name" value="REPLICATIVE DNA HELICASE DNAB"/>
    <property type="match status" value="1"/>
</dbReference>
<name>A0A3D3G0R4_ACIRA</name>
<comment type="catalytic activity">
    <reaction evidence="10 12">
        <text>ATP + H2O = ADP + phosphate + H(+)</text>
        <dbReference type="Rhea" id="RHEA:13065"/>
        <dbReference type="ChEBI" id="CHEBI:15377"/>
        <dbReference type="ChEBI" id="CHEBI:15378"/>
        <dbReference type="ChEBI" id="CHEBI:30616"/>
        <dbReference type="ChEBI" id="CHEBI:43474"/>
        <dbReference type="ChEBI" id="CHEBI:456216"/>
        <dbReference type="EC" id="5.6.2.3"/>
    </reaction>
</comment>
<dbReference type="Gene3D" id="3.40.50.300">
    <property type="entry name" value="P-loop containing nucleotide triphosphate hydrolases"/>
    <property type="match status" value="1"/>
</dbReference>
<evidence type="ECO:0000259" key="13">
    <source>
        <dbReference type="PROSITE" id="PS51199"/>
    </source>
</evidence>
<evidence type="ECO:0000256" key="3">
    <source>
        <dbReference type="ARBA" id="ARBA00022705"/>
    </source>
</evidence>
<dbReference type="AlphaFoldDB" id="A0A3D3G0R4"/>
<dbReference type="Pfam" id="PF03796">
    <property type="entry name" value="DnaB_C"/>
    <property type="match status" value="1"/>
</dbReference>
<dbReference type="Gene3D" id="1.10.860.10">
    <property type="entry name" value="DNAb Helicase, Chain A"/>
    <property type="match status" value="1"/>
</dbReference>
<keyword evidence="8 12" id="KW-0238">DNA-binding</keyword>
<organism evidence="14 15">
    <name type="scientific">Acinetobacter radioresistens</name>
    <dbReference type="NCBI Taxonomy" id="40216"/>
    <lineage>
        <taxon>Bacteria</taxon>
        <taxon>Pseudomonadati</taxon>
        <taxon>Pseudomonadota</taxon>
        <taxon>Gammaproteobacteria</taxon>
        <taxon>Moraxellales</taxon>
        <taxon>Moraxellaceae</taxon>
        <taxon>Acinetobacter</taxon>
    </lineage>
</organism>
<dbReference type="GO" id="GO:0005829">
    <property type="term" value="C:cytosol"/>
    <property type="evidence" value="ECO:0007669"/>
    <property type="project" value="TreeGrafter"/>
</dbReference>
<dbReference type="NCBIfam" id="TIGR00665">
    <property type="entry name" value="DnaB"/>
    <property type="match status" value="1"/>
</dbReference>
<dbReference type="InterPro" id="IPR016136">
    <property type="entry name" value="DNA_helicase_N/primase_C"/>
</dbReference>
<reference evidence="14 15" key="1">
    <citation type="journal article" date="2018" name="Nat. Biotechnol.">
        <title>A standardized bacterial taxonomy based on genome phylogeny substantially revises the tree of life.</title>
        <authorList>
            <person name="Parks D.H."/>
            <person name="Chuvochina M."/>
            <person name="Waite D.W."/>
            <person name="Rinke C."/>
            <person name="Skarshewski A."/>
            <person name="Chaumeil P.A."/>
            <person name="Hugenholtz P."/>
        </authorList>
    </citation>
    <scope>NUCLEOTIDE SEQUENCE [LARGE SCALE GENOMIC DNA]</scope>
    <source>
        <strain evidence="14">UBA10045</strain>
    </source>
</reference>
<dbReference type="PANTHER" id="PTHR30153:SF2">
    <property type="entry name" value="REPLICATIVE DNA HELICASE"/>
    <property type="match status" value="1"/>
</dbReference>
<dbReference type="GO" id="GO:0043139">
    <property type="term" value="F:5'-3' DNA helicase activity"/>
    <property type="evidence" value="ECO:0007669"/>
    <property type="project" value="UniProtKB-EC"/>
</dbReference>
<dbReference type="Pfam" id="PF00772">
    <property type="entry name" value="DnaB"/>
    <property type="match status" value="1"/>
</dbReference>
<keyword evidence="9" id="KW-0413">Isomerase</keyword>
<dbReference type="InterPro" id="IPR007694">
    <property type="entry name" value="DNA_helicase_DnaB-like_C"/>
</dbReference>
<evidence type="ECO:0000256" key="1">
    <source>
        <dbReference type="ARBA" id="ARBA00008428"/>
    </source>
</evidence>
<evidence type="ECO:0000313" key="15">
    <source>
        <dbReference type="Proteomes" id="UP000262257"/>
    </source>
</evidence>
<evidence type="ECO:0000256" key="9">
    <source>
        <dbReference type="ARBA" id="ARBA00023235"/>
    </source>
</evidence>
<dbReference type="InterPro" id="IPR007692">
    <property type="entry name" value="DNA_helicase_DnaB"/>
</dbReference>
<comment type="function">
    <text evidence="12">The main replicative DNA helicase, it participates in initiation and elongation during chromosome replication. Travels ahead of the DNA replisome, separating dsDNA into templates for DNA synthesis. A processive ATP-dependent 5'-3' DNA helicase it has DNA-dependent ATPase activity.</text>
</comment>
<keyword evidence="5 12" id="KW-0378">Hydrolase</keyword>
<dbReference type="GO" id="GO:0016887">
    <property type="term" value="F:ATP hydrolysis activity"/>
    <property type="evidence" value="ECO:0007669"/>
    <property type="project" value="RHEA"/>
</dbReference>
<accession>A0A3D3G0R4</accession>
<evidence type="ECO:0000256" key="4">
    <source>
        <dbReference type="ARBA" id="ARBA00022741"/>
    </source>
</evidence>
<dbReference type="GO" id="GO:0003677">
    <property type="term" value="F:DNA binding"/>
    <property type="evidence" value="ECO:0007669"/>
    <property type="project" value="UniProtKB-UniRule"/>
</dbReference>
<dbReference type="EMBL" id="DPXL01000097">
    <property type="protein sequence ID" value="HCM31455.1"/>
    <property type="molecule type" value="Genomic_DNA"/>
</dbReference>
<evidence type="ECO:0000256" key="8">
    <source>
        <dbReference type="ARBA" id="ARBA00023125"/>
    </source>
</evidence>
<dbReference type="SUPFAM" id="SSF48024">
    <property type="entry name" value="N-terminal domain of DnaB helicase"/>
    <property type="match status" value="1"/>
</dbReference>
<dbReference type="GO" id="GO:0006269">
    <property type="term" value="P:DNA replication, synthesis of primer"/>
    <property type="evidence" value="ECO:0007669"/>
    <property type="project" value="UniProtKB-UniRule"/>
</dbReference>
<comment type="caution">
    <text evidence="14">The sequence shown here is derived from an EMBL/GenBank/DDBJ whole genome shotgun (WGS) entry which is preliminary data.</text>
</comment>
<proteinExistence type="inferred from homology"/>
<evidence type="ECO:0000256" key="11">
    <source>
        <dbReference type="NCBIfam" id="TIGR00665"/>
    </source>
</evidence>
<evidence type="ECO:0000256" key="2">
    <source>
        <dbReference type="ARBA" id="ARBA00022515"/>
    </source>
</evidence>
<keyword evidence="6 12" id="KW-0347">Helicase</keyword>
<comment type="similarity">
    <text evidence="1 12">Belongs to the helicase family. DnaB subfamily.</text>
</comment>
<dbReference type="InterPro" id="IPR027417">
    <property type="entry name" value="P-loop_NTPase"/>
</dbReference>
<evidence type="ECO:0000256" key="5">
    <source>
        <dbReference type="ARBA" id="ARBA00022801"/>
    </source>
</evidence>
<keyword evidence="4 12" id="KW-0547">Nucleotide-binding</keyword>
<dbReference type="InterPro" id="IPR007693">
    <property type="entry name" value="DNA_helicase_DnaB-like_N"/>
</dbReference>
<feature type="domain" description="SF4 helicase" evidence="13">
    <location>
        <begin position="178"/>
        <end position="446"/>
    </location>
</feature>
<evidence type="ECO:0000256" key="10">
    <source>
        <dbReference type="ARBA" id="ARBA00048954"/>
    </source>
</evidence>
<dbReference type="Proteomes" id="UP000262257">
    <property type="component" value="Unassembled WGS sequence"/>
</dbReference>
<keyword evidence="3 12" id="KW-0235">DNA replication</keyword>
<evidence type="ECO:0000313" key="14">
    <source>
        <dbReference type="EMBL" id="HCM31455.1"/>
    </source>
</evidence>
<dbReference type="GO" id="GO:0005524">
    <property type="term" value="F:ATP binding"/>
    <property type="evidence" value="ECO:0007669"/>
    <property type="project" value="UniProtKB-UniRule"/>
</dbReference>
<dbReference type="PROSITE" id="PS51199">
    <property type="entry name" value="SF4_HELICASE"/>
    <property type="match status" value="1"/>
</dbReference>
<gene>
    <name evidence="14" type="primary">dnaB</name>
    <name evidence="14" type="ORF">DIC32_07785</name>
</gene>
<dbReference type="InterPro" id="IPR036185">
    <property type="entry name" value="DNA_heli_DnaB-like_N_sf"/>
</dbReference>
<evidence type="ECO:0000256" key="6">
    <source>
        <dbReference type="ARBA" id="ARBA00022806"/>
    </source>
</evidence>
<keyword evidence="2 12" id="KW-0639">Primosome</keyword>
<dbReference type="SUPFAM" id="SSF52540">
    <property type="entry name" value="P-loop containing nucleoside triphosphate hydrolases"/>
    <property type="match status" value="1"/>
</dbReference>